<dbReference type="InterPro" id="IPR010982">
    <property type="entry name" value="Lambda_DNA-bd_dom_sf"/>
</dbReference>
<evidence type="ECO:0008006" key="3">
    <source>
        <dbReference type="Google" id="ProtNLM"/>
    </source>
</evidence>
<name>A0ABQ3IYQ7_9GAMM</name>
<keyword evidence="2" id="KW-1185">Reference proteome</keyword>
<gene>
    <name evidence="1" type="ORF">GCM10011501_27100</name>
</gene>
<evidence type="ECO:0000313" key="1">
    <source>
        <dbReference type="EMBL" id="GHE96053.1"/>
    </source>
</evidence>
<comment type="caution">
    <text evidence="1">The sequence shown here is derived from an EMBL/GenBank/DDBJ whole genome shotgun (WGS) entry which is preliminary data.</text>
</comment>
<dbReference type="EMBL" id="BNAH01000011">
    <property type="protein sequence ID" value="GHE96053.1"/>
    <property type="molecule type" value="Genomic_DNA"/>
</dbReference>
<proteinExistence type="predicted"/>
<dbReference type="SUPFAM" id="SSF47413">
    <property type="entry name" value="lambda repressor-like DNA-binding domains"/>
    <property type="match status" value="1"/>
</dbReference>
<sequence length="114" mass="13105">MRHNRRLNIDALVEGEISLDDLTQEGFVSVPHHKGSLHPSVFFAHLFLLKSNANGVSREDIINRLGITETFFNEFLQGKVTVNLDFAKKLGDTTGIPHDFWLRIQRKFDDTHFD</sequence>
<organism evidence="1 2">
    <name type="scientific">Thalassotalea profundi</name>
    <dbReference type="NCBI Taxonomy" id="2036687"/>
    <lineage>
        <taxon>Bacteria</taxon>
        <taxon>Pseudomonadati</taxon>
        <taxon>Pseudomonadota</taxon>
        <taxon>Gammaproteobacteria</taxon>
        <taxon>Alteromonadales</taxon>
        <taxon>Colwelliaceae</taxon>
        <taxon>Thalassotalea</taxon>
    </lineage>
</organism>
<protein>
    <recommendedName>
        <fullName evidence="3">Addiction module antidote protein, HigA family</fullName>
    </recommendedName>
</protein>
<dbReference type="RefSeq" id="WP_189378790.1">
    <property type="nucleotide sequence ID" value="NZ_BNAH01000011.1"/>
</dbReference>
<dbReference type="Gene3D" id="1.10.260.40">
    <property type="entry name" value="lambda repressor-like DNA-binding domains"/>
    <property type="match status" value="1"/>
</dbReference>
<reference evidence="2" key="1">
    <citation type="journal article" date="2019" name="Int. J. Syst. Evol. Microbiol.">
        <title>The Global Catalogue of Microorganisms (GCM) 10K type strain sequencing project: providing services to taxonomists for standard genome sequencing and annotation.</title>
        <authorList>
            <consortium name="The Broad Institute Genomics Platform"/>
            <consortium name="The Broad Institute Genome Sequencing Center for Infectious Disease"/>
            <person name="Wu L."/>
            <person name="Ma J."/>
        </authorList>
    </citation>
    <scope>NUCLEOTIDE SEQUENCE [LARGE SCALE GENOMIC DNA]</scope>
    <source>
        <strain evidence="2">CGMCC 1.15922</strain>
    </source>
</reference>
<evidence type="ECO:0000313" key="2">
    <source>
        <dbReference type="Proteomes" id="UP000626370"/>
    </source>
</evidence>
<dbReference type="Proteomes" id="UP000626370">
    <property type="component" value="Unassembled WGS sequence"/>
</dbReference>
<accession>A0ABQ3IYQ7</accession>